<keyword evidence="7" id="KW-1005">Bacterial flagellum biogenesis</keyword>
<feature type="domain" description="Flagellar assembly protein FliH/Type III secretion system HrpE" evidence="11">
    <location>
        <begin position="125"/>
        <end position="251"/>
    </location>
</feature>
<accession>A0A8I1W670</accession>
<dbReference type="InterPro" id="IPR051472">
    <property type="entry name" value="T3SS_Stator/FliH"/>
</dbReference>
<dbReference type="EMBL" id="JAFNAA010000001">
    <property type="protein sequence ID" value="MBO1106760.1"/>
    <property type="molecule type" value="Genomic_DNA"/>
</dbReference>
<organism evidence="12 13">
    <name type="scientific">Plesiomonas shigelloides</name>
    <name type="common">Aeromonas shigelloides</name>
    <dbReference type="NCBI Taxonomy" id="703"/>
    <lineage>
        <taxon>Bacteria</taxon>
        <taxon>Pseudomonadati</taxon>
        <taxon>Pseudomonadota</taxon>
        <taxon>Gammaproteobacteria</taxon>
        <taxon>Enterobacterales</taxon>
        <taxon>Enterobacteriaceae</taxon>
        <taxon>Plesiomonas</taxon>
    </lineage>
</organism>
<dbReference type="NCBIfam" id="NF004270">
    <property type="entry name" value="PRK05687.2-1"/>
    <property type="match status" value="1"/>
</dbReference>
<dbReference type="GO" id="GO:0071973">
    <property type="term" value="P:bacterial-type flagellum-dependent cell motility"/>
    <property type="evidence" value="ECO:0007669"/>
    <property type="project" value="InterPro"/>
</dbReference>
<evidence type="ECO:0000313" key="13">
    <source>
        <dbReference type="Proteomes" id="UP000664658"/>
    </source>
</evidence>
<dbReference type="GO" id="GO:0009288">
    <property type="term" value="C:bacterial-type flagellum"/>
    <property type="evidence" value="ECO:0007669"/>
    <property type="project" value="InterPro"/>
</dbReference>
<keyword evidence="12" id="KW-0969">Cilium</keyword>
<evidence type="ECO:0000256" key="10">
    <source>
        <dbReference type="SAM" id="MobiDB-lite"/>
    </source>
</evidence>
<feature type="compositionally biased region" description="Polar residues" evidence="10">
    <location>
        <begin position="296"/>
        <end position="310"/>
    </location>
</feature>
<dbReference type="InterPro" id="IPR000563">
    <property type="entry name" value="Flag_FliH"/>
</dbReference>
<evidence type="ECO:0000256" key="1">
    <source>
        <dbReference type="ARBA" id="ARBA00003041"/>
    </source>
</evidence>
<dbReference type="PANTHER" id="PTHR34982:SF1">
    <property type="entry name" value="FLAGELLAR ASSEMBLY PROTEIN FLIH"/>
    <property type="match status" value="1"/>
</dbReference>
<keyword evidence="9" id="KW-1006">Bacterial flagellum protein export</keyword>
<feature type="region of interest" description="Disordered" evidence="10">
    <location>
        <begin position="277"/>
        <end position="322"/>
    </location>
</feature>
<evidence type="ECO:0000256" key="3">
    <source>
        <dbReference type="ARBA" id="ARBA00006602"/>
    </source>
</evidence>
<dbReference type="Proteomes" id="UP000664658">
    <property type="component" value="Unassembled WGS sequence"/>
</dbReference>
<keyword evidence="5" id="KW-0813">Transport</keyword>
<dbReference type="PANTHER" id="PTHR34982">
    <property type="entry name" value="YOP PROTEINS TRANSLOCATION PROTEIN L"/>
    <property type="match status" value="1"/>
</dbReference>
<proteinExistence type="inferred from homology"/>
<dbReference type="RefSeq" id="WP_207541432.1">
    <property type="nucleotide sequence ID" value="NZ_JAFNAA010000001.1"/>
</dbReference>
<evidence type="ECO:0000259" key="11">
    <source>
        <dbReference type="Pfam" id="PF02108"/>
    </source>
</evidence>
<protein>
    <recommendedName>
        <fullName evidence="4">Flagellar assembly protein FliH</fullName>
    </recommendedName>
</protein>
<comment type="function">
    <text evidence="1">Needed for flagellar regrowth and assembly.</text>
</comment>
<reference evidence="12" key="1">
    <citation type="submission" date="2021-03" db="EMBL/GenBank/DDBJ databases">
        <title>Plesiomonas shigelloides zfcc0051, isolated from zebrafish feces.</title>
        <authorList>
            <person name="Vanderhoek Z."/>
            <person name="Gaulke C."/>
        </authorList>
    </citation>
    <scope>NUCLEOTIDE SEQUENCE</scope>
    <source>
        <strain evidence="12">Zfcc0051</strain>
    </source>
</reference>
<comment type="similarity">
    <text evidence="3">Belongs to the FliH family.</text>
</comment>
<dbReference type="InterPro" id="IPR018035">
    <property type="entry name" value="Flagellar_FliH/T3SS_HrpE"/>
</dbReference>
<evidence type="ECO:0000256" key="4">
    <source>
        <dbReference type="ARBA" id="ARBA00016507"/>
    </source>
</evidence>
<dbReference type="AlphaFoldDB" id="A0A8I1W670"/>
<dbReference type="GO" id="GO:0003774">
    <property type="term" value="F:cytoskeletal motor activity"/>
    <property type="evidence" value="ECO:0007669"/>
    <property type="project" value="InterPro"/>
</dbReference>
<keyword evidence="6" id="KW-0963">Cytoplasm</keyword>
<evidence type="ECO:0000256" key="7">
    <source>
        <dbReference type="ARBA" id="ARBA00022795"/>
    </source>
</evidence>
<evidence type="ECO:0000256" key="8">
    <source>
        <dbReference type="ARBA" id="ARBA00022927"/>
    </source>
</evidence>
<dbReference type="Pfam" id="PF02108">
    <property type="entry name" value="FliH"/>
    <property type="match status" value="1"/>
</dbReference>
<evidence type="ECO:0000256" key="6">
    <source>
        <dbReference type="ARBA" id="ARBA00022490"/>
    </source>
</evidence>
<keyword evidence="8" id="KW-0653">Protein transport</keyword>
<dbReference type="GO" id="GO:0015031">
    <property type="term" value="P:protein transport"/>
    <property type="evidence" value="ECO:0007669"/>
    <property type="project" value="UniProtKB-KW"/>
</dbReference>
<evidence type="ECO:0000313" key="12">
    <source>
        <dbReference type="EMBL" id="MBO1106760.1"/>
    </source>
</evidence>
<evidence type="ECO:0000256" key="2">
    <source>
        <dbReference type="ARBA" id="ARBA00004496"/>
    </source>
</evidence>
<evidence type="ECO:0000256" key="9">
    <source>
        <dbReference type="ARBA" id="ARBA00023225"/>
    </source>
</evidence>
<keyword evidence="12" id="KW-0966">Cell projection</keyword>
<keyword evidence="12" id="KW-0282">Flagellum</keyword>
<dbReference type="GO" id="GO:0044781">
    <property type="term" value="P:bacterial-type flagellum organization"/>
    <property type="evidence" value="ECO:0007669"/>
    <property type="project" value="UniProtKB-KW"/>
</dbReference>
<evidence type="ECO:0000256" key="5">
    <source>
        <dbReference type="ARBA" id="ARBA00022448"/>
    </source>
</evidence>
<comment type="caution">
    <text evidence="12">The sequence shown here is derived from an EMBL/GenBank/DDBJ whole genome shotgun (WGS) entry which is preliminary data.</text>
</comment>
<comment type="subcellular location">
    <subcellularLocation>
        <location evidence="2">Cytoplasm</location>
    </subcellularLocation>
</comment>
<name>A0A8I1W670_PLESH</name>
<feature type="compositionally biased region" description="Basic and acidic residues" evidence="10">
    <location>
        <begin position="311"/>
        <end position="322"/>
    </location>
</feature>
<gene>
    <name evidence="12" type="ORF">J2R62_00740</name>
</gene>
<dbReference type="PRINTS" id="PR01003">
    <property type="entry name" value="FLGFLIH"/>
</dbReference>
<dbReference type="GO" id="GO:0005829">
    <property type="term" value="C:cytosol"/>
    <property type="evidence" value="ECO:0007669"/>
    <property type="project" value="TreeGrafter"/>
</dbReference>
<sequence>MDERQTGRYVRPDETAAEQFESWSLPDYSHEVLDESTLNALGYNRTIRWPDPEPEQEESVPALTAEELEQIHQAARDEGFAAGHAEGKQEGFTAGHAEGKSAGFTEGLAEGREQGIAEGQAEIAQHVQALTQALSQLHQPLRDIDTQLEQQLLHMVLTLTREVTQTEVSLNPAVLLETLRQAIAALPVAAEHPLICLHPQDLACVEQHYSPEQIREQGWRLRADPSMARGDVRVSEHVSQVRCDMAQRLAQVLEQFRHVNHRRLEALDEAVQAAHDRMPPAPPELVPDELAPAQLTPEQANSLSDTSAELQRSDAETAHVPA</sequence>